<gene>
    <name evidence="2" type="ORF">AC230_16845</name>
</gene>
<dbReference type="OrthoDB" id="3536734at2"/>
<keyword evidence="3" id="KW-1185">Reference proteome</keyword>
<accession>A0A0K9XCY3</accession>
<keyword evidence="2" id="KW-0503">Monooxygenase</keyword>
<evidence type="ECO:0000313" key="3">
    <source>
        <dbReference type="Proteomes" id="UP000037288"/>
    </source>
</evidence>
<dbReference type="GO" id="GO:0004497">
    <property type="term" value="F:monooxygenase activity"/>
    <property type="evidence" value="ECO:0007669"/>
    <property type="project" value="UniProtKB-KW"/>
</dbReference>
<dbReference type="STRING" id="1678637.AC230_16845"/>
<reference evidence="3" key="1">
    <citation type="submission" date="2015-07" db="EMBL/GenBank/DDBJ databases">
        <title>Draft genome sequence of Streptomyces sp. CMAA 1322, a bacterium isolated from Caatinga biome, from dry forest semiarid of Brazil.</title>
        <authorList>
            <person name="Santos S.N."/>
            <person name="Gacesa R."/>
            <person name="Taketani R.G."/>
            <person name="Long P.F."/>
            <person name="Melo I.S."/>
        </authorList>
    </citation>
    <scope>NUCLEOTIDE SEQUENCE [LARGE SCALE GENOMIC DNA]</scope>
    <source>
        <strain evidence="3">CMAA 1322</strain>
    </source>
</reference>
<feature type="domain" description="ABM" evidence="1">
    <location>
        <begin position="8"/>
        <end position="96"/>
    </location>
</feature>
<dbReference type="EMBL" id="LFXA01000010">
    <property type="protein sequence ID" value="KNB51249.1"/>
    <property type="molecule type" value="Genomic_DNA"/>
</dbReference>
<dbReference type="InterPro" id="IPR011008">
    <property type="entry name" value="Dimeric_a/b-barrel"/>
</dbReference>
<keyword evidence="2" id="KW-0560">Oxidoreductase</keyword>
<dbReference type="Proteomes" id="UP000037288">
    <property type="component" value="Unassembled WGS sequence"/>
</dbReference>
<dbReference type="PROSITE" id="PS51725">
    <property type="entry name" value="ABM"/>
    <property type="match status" value="1"/>
</dbReference>
<dbReference type="Gene3D" id="3.30.70.100">
    <property type="match status" value="1"/>
</dbReference>
<dbReference type="AlphaFoldDB" id="A0A0K9XCY3"/>
<protein>
    <submittedName>
        <fullName evidence="2">Antibiotic biosynthesis monooxygenase</fullName>
    </submittedName>
</protein>
<evidence type="ECO:0000259" key="1">
    <source>
        <dbReference type="PROSITE" id="PS51725"/>
    </source>
</evidence>
<dbReference type="Pfam" id="PF03992">
    <property type="entry name" value="ABM"/>
    <property type="match status" value="1"/>
</dbReference>
<dbReference type="InterPro" id="IPR007138">
    <property type="entry name" value="ABM_dom"/>
</dbReference>
<evidence type="ECO:0000313" key="2">
    <source>
        <dbReference type="EMBL" id="KNB51249.1"/>
    </source>
</evidence>
<sequence length="111" mass="12925">MPYGPGTFRVLLRMHIKAGMEREFEETWGRVGKIITEQPANLGQWLSRSADEEGVYYIVSDWIDEPTFRRFELSQEHLEHRTKLHPFRDGGSMATMHTVFRMTGAGEEVPR</sequence>
<organism evidence="2 3">
    <name type="scientific">Streptomyces caatingaensis</name>
    <dbReference type="NCBI Taxonomy" id="1678637"/>
    <lineage>
        <taxon>Bacteria</taxon>
        <taxon>Bacillati</taxon>
        <taxon>Actinomycetota</taxon>
        <taxon>Actinomycetes</taxon>
        <taxon>Kitasatosporales</taxon>
        <taxon>Streptomycetaceae</taxon>
        <taxon>Streptomyces</taxon>
    </lineage>
</organism>
<proteinExistence type="predicted"/>
<dbReference type="SUPFAM" id="SSF54909">
    <property type="entry name" value="Dimeric alpha+beta barrel"/>
    <property type="match status" value="1"/>
</dbReference>
<dbReference type="PATRIC" id="fig|1678637.3.peg.3630"/>
<name>A0A0K9XCY3_9ACTN</name>
<comment type="caution">
    <text evidence="2">The sequence shown here is derived from an EMBL/GenBank/DDBJ whole genome shotgun (WGS) entry which is preliminary data.</text>
</comment>